<dbReference type="InterPro" id="IPR001680">
    <property type="entry name" value="WD40_rpt"/>
</dbReference>
<keyword evidence="6" id="KW-1185">Reference proteome</keyword>
<dbReference type="PANTHER" id="PTHR19848">
    <property type="entry name" value="WD40 REPEAT PROTEIN"/>
    <property type="match status" value="1"/>
</dbReference>
<dbReference type="InterPro" id="IPR036322">
    <property type="entry name" value="WD40_repeat_dom_sf"/>
</dbReference>
<evidence type="ECO:0000256" key="4">
    <source>
        <dbReference type="SAM" id="MobiDB-lite"/>
    </source>
</evidence>
<feature type="repeat" description="WD" evidence="3">
    <location>
        <begin position="581"/>
        <end position="622"/>
    </location>
</feature>
<feature type="repeat" description="WD" evidence="3">
    <location>
        <begin position="764"/>
        <end position="796"/>
    </location>
</feature>
<dbReference type="PRINTS" id="PR00320">
    <property type="entry name" value="GPROTEINBRPT"/>
</dbReference>
<evidence type="ECO:0000256" key="2">
    <source>
        <dbReference type="ARBA" id="ARBA00022737"/>
    </source>
</evidence>
<dbReference type="Pfam" id="PF00400">
    <property type="entry name" value="WD40"/>
    <property type="match status" value="5"/>
</dbReference>
<feature type="repeat" description="WD" evidence="3">
    <location>
        <begin position="665"/>
        <end position="699"/>
    </location>
</feature>
<dbReference type="Gene3D" id="2.130.10.10">
    <property type="entry name" value="YVTN repeat-like/Quinoprotein amine dehydrogenase"/>
    <property type="match status" value="3"/>
</dbReference>
<dbReference type="SMART" id="SM00320">
    <property type="entry name" value="WD40"/>
    <property type="match status" value="6"/>
</dbReference>
<dbReference type="PROSITE" id="PS50082">
    <property type="entry name" value="WD_REPEATS_2"/>
    <property type="match status" value="5"/>
</dbReference>
<dbReference type="STRING" id="1344416.A0A139AZF4"/>
<reference evidence="5 6" key="1">
    <citation type="journal article" date="2015" name="Genome Biol. Evol.">
        <title>Phylogenomic analyses indicate that early fungi evolved digesting cell walls of algal ancestors of land plants.</title>
        <authorList>
            <person name="Chang Y."/>
            <person name="Wang S."/>
            <person name="Sekimoto S."/>
            <person name="Aerts A.L."/>
            <person name="Choi C."/>
            <person name="Clum A."/>
            <person name="LaButti K.M."/>
            <person name="Lindquist E.A."/>
            <person name="Yee Ngan C."/>
            <person name="Ohm R.A."/>
            <person name="Salamov A.A."/>
            <person name="Grigoriev I.V."/>
            <person name="Spatafora J.W."/>
            <person name="Berbee M.L."/>
        </authorList>
    </citation>
    <scope>NUCLEOTIDE SEQUENCE [LARGE SCALE GENOMIC DNA]</scope>
    <source>
        <strain evidence="5 6">JEL478</strain>
    </source>
</reference>
<feature type="compositionally biased region" description="Low complexity" evidence="4">
    <location>
        <begin position="323"/>
        <end position="333"/>
    </location>
</feature>
<protein>
    <submittedName>
        <fullName evidence="5">WD40 repeat-like protein</fullName>
    </submittedName>
</protein>
<sequence length="830" mass="91740">MECLKALTELQQMGETLHIPFLEHFFRNFDPQTSKALAISMSHFGVRHLESADYRSAYHQLCDWFYGWNVTDAAEIVDIGGMRSSPKLRRIPREIDISLDVEKQECARISQTFETLFSVSRRGLNRMYIEIDEKIPVLGMGTLAKAKSRVGHSGQGGREAGSDEGLHRFDDKESVWADAAGMVAVEAAITTQVPGLPVLPSGTGLSPSPSMAVENHLQLTSHDDSASFQDDKRHTRLGRVASIQTRSQVRVRDSTKTKGPSVSTRSKKKGDFDRNEISALNSEGNVLVQPQAMNNSTSYHGGETAIQLASPSELEPNLRDVDNASVASSSSSLDESEQVDPGKRNEDSSNDSGDGETEDVDGKQNPPSADGAITGPMAAVLRAVMKDDMDETLRNLRSDIEVVYSDIDRSVDYTLICVGNILVVLAIAELLKDETTFRSYVGHAVEISTAFVSNTLKTTWDLLRREVPRESLTLADLREPLLLRSVVRKVAELRTPQATAEVPNPKLYKIPIRKIHRKVQLLHTLLTSVDVHLLPRFVLAHKNDCKAAAASRYGSSLWLTGGYDGVVRIHDLTARTTLAQYVGHKSVITDVHFARDDSHVVSCSFDRSIKIWNSQTAVCERTLQGHTDSVTSCDVSPDGRFIATGSLDCTVKLWDYNTGECLCTVKKHTRWIKVVRFTPDGRYFASAGLDRRVFFWDVKLMANTQGNVTQSRVIDAHGDYVLDLAMAKPSYVVTCSRDMTIKVFDYVTGQELHTNSLAPSWACTVAFSPDGEFFVTGSFDNNLVIFRTKTGERVRSFRVFNLGVSVVRFAKGMGSLVCGTGEGYLQEIPL</sequence>
<feature type="region of interest" description="Disordered" evidence="4">
    <location>
        <begin position="148"/>
        <end position="167"/>
    </location>
</feature>
<proteinExistence type="predicted"/>
<evidence type="ECO:0000313" key="5">
    <source>
        <dbReference type="EMBL" id="KXS22116.1"/>
    </source>
</evidence>
<keyword evidence="2" id="KW-0677">Repeat</keyword>
<dbReference type="OMA" id="AERLECM"/>
<dbReference type="SUPFAM" id="SSF50978">
    <property type="entry name" value="WD40 repeat-like"/>
    <property type="match status" value="1"/>
</dbReference>
<feature type="region of interest" description="Disordered" evidence="4">
    <location>
        <begin position="323"/>
        <end position="374"/>
    </location>
</feature>
<gene>
    <name evidence="5" type="ORF">M427DRAFT_106518</name>
</gene>
<accession>A0A139AZF4</accession>
<dbReference type="EMBL" id="KQ965731">
    <property type="protein sequence ID" value="KXS22116.1"/>
    <property type="molecule type" value="Genomic_DNA"/>
</dbReference>
<feature type="repeat" description="WD" evidence="3">
    <location>
        <begin position="623"/>
        <end position="664"/>
    </location>
</feature>
<evidence type="ECO:0000256" key="1">
    <source>
        <dbReference type="ARBA" id="ARBA00022574"/>
    </source>
</evidence>
<evidence type="ECO:0000313" key="6">
    <source>
        <dbReference type="Proteomes" id="UP000070544"/>
    </source>
</evidence>
<evidence type="ECO:0000256" key="3">
    <source>
        <dbReference type="PROSITE-ProRule" id="PRU00221"/>
    </source>
</evidence>
<dbReference type="OrthoDB" id="538223at2759"/>
<name>A0A139AZF4_GONPJ</name>
<organism evidence="5 6">
    <name type="scientific">Gonapodya prolifera (strain JEL478)</name>
    <name type="common">Monoblepharis prolifera</name>
    <dbReference type="NCBI Taxonomy" id="1344416"/>
    <lineage>
        <taxon>Eukaryota</taxon>
        <taxon>Fungi</taxon>
        <taxon>Fungi incertae sedis</taxon>
        <taxon>Chytridiomycota</taxon>
        <taxon>Chytridiomycota incertae sedis</taxon>
        <taxon>Monoblepharidomycetes</taxon>
        <taxon>Monoblepharidales</taxon>
        <taxon>Gonapodyaceae</taxon>
        <taxon>Gonapodya</taxon>
    </lineage>
</organism>
<dbReference type="InterPro" id="IPR020472">
    <property type="entry name" value="WD40_PAC1"/>
</dbReference>
<dbReference type="PANTHER" id="PTHR19848:SF8">
    <property type="entry name" value="F-BOX AND WD REPEAT DOMAIN CONTAINING 7"/>
    <property type="match status" value="1"/>
</dbReference>
<dbReference type="Proteomes" id="UP000070544">
    <property type="component" value="Unassembled WGS sequence"/>
</dbReference>
<dbReference type="AlphaFoldDB" id="A0A139AZF4"/>
<dbReference type="InterPro" id="IPR015943">
    <property type="entry name" value="WD40/YVTN_repeat-like_dom_sf"/>
</dbReference>
<keyword evidence="1 3" id="KW-0853">WD repeat</keyword>
<feature type="repeat" description="WD" evidence="3">
    <location>
        <begin position="714"/>
        <end position="754"/>
    </location>
</feature>
<dbReference type="CDD" id="cd00200">
    <property type="entry name" value="WD40"/>
    <property type="match status" value="1"/>
</dbReference>
<dbReference type="PROSITE" id="PS50294">
    <property type="entry name" value="WD_REPEATS_REGION"/>
    <property type="match status" value="3"/>
</dbReference>
<feature type="region of interest" description="Disordered" evidence="4">
    <location>
        <begin position="245"/>
        <end position="274"/>
    </location>
</feature>